<evidence type="ECO:0000256" key="1">
    <source>
        <dbReference type="SAM" id="MobiDB-lite"/>
    </source>
</evidence>
<evidence type="ECO:0000256" key="2">
    <source>
        <dbReference type="SAM" id="Phobius"/>
    </source>
</evidence>
<feature type="region of interest" description="Disordered" evidence="1">
    <location>
        <begin position="23"/>
        <end position="114"/>
    </location>
</feature>
<proteinExistence type="predicted"/>
<feature type="compositionally biased region" description="Low complexity" evidence="1">
    <location>
        <begin position="23"/>
        <end position="37"/>
    </location>
</feature>
<comment type="caution">
    <text evidence="4">The sequence shown here is derived from an EMBL/GenBank/DDBJ whole genome shotgun (WGS) entry which is preliminary data.</text>
</comment>
<protein>
    <submittedName>
        <fullName evidence="4">Uncharacterized protein</fullName>
    </submittedName>
</protein>
<gene>
    <name evidence="4" type="ORF">POL58_26450</name>
</gene>
<keyword evidence="2" id="KW-0812">Transmembrane</keyword>
<organism evidence="4 5">
    <name type="scientific">Nannocystis radixulma</name>
    <dbReference type="NCBI Taxonomy" id="2995305"/>
    <lineage>
        <taxon>Bacteria</taxon>
        <taxon>Pseudomonadati</taxon>
        <taxon>Myxococcota</taxon>
        <taxon>Polyangia</taxon>
        <taxon>Nannocystales</taxon>
        <taxon>Nannocystaceae</taxon>
        <taxon>Nannocystis</taxon>
    </lineage>
</organism>
<evidence type="ECO:0000313" key="4">
    <source>
        <dbReference type="EMBL" id="MDC0671325.1"/>
    </source>
</evidence>
<dbReference type="EMBL" id="JAQNDN010000015">
    <property type="protein sequence ID" value="MDC0671325.1"/>
    <property type="molecule type" value="Genomic_DNA"/>
</dbReference>
<feature type="compositionally biased region" description="Basic and acidic residues" evidence="1">
    <location>
        <begin position="77"/>
        <end position="92"/>
    </location>
</feature>
<keyword evidence="2" id="KW-0472">Membrane</keyword>
<evidence type="ECO:0000256" key="3">
    <source>
        <dbReference type="SAM" id="SignalP"/>
    </source>
</evidence>
<feature type="transmembrane region" description="Helical" evidence="2">
    <location>
        <begin position="122"/>
        <end position="144"/>
    </location>
</feature>
<feature type="compositionally biased region" description="Pro residues" evidence="1">
    <location>
        <begin position="38"/>
        <end position="54"/>
    </location>
</feature>
<evidence type="ECO:0000313" key="5">
    <source>
        <dbReference type="Proteomes" id="UP001217838"/>
    </source>
</evidence>
<dbReference type="Proteomes" id="UP001217838">
    <property type="component" value="Unassembled WGS sequence"/>
</dbReference>
<feature type="transmembrane region" description="Helical" evidence="2">
    <location>
        <begin position="165"/>
        <end position="187"/>
    </location>
</feature>
<keyword evidence="5" id="KW-1185">Reference proteome</keyword>
<keyword evidence="3" id="KW-0732">Signal</keyword>
<reference evidence="4 5" key="1">
    <citation type="submission" date="2022-11" db="EMBL/GenBank/DDBJ databases">
        <title>Minimal conservation of predation-associated metabolite biosynthetic gene clusters underscores biosynthetic potential of Myxococcota including descriptions for ten novel species: Archangium lansinium sp. nov., Myxococcus landrumus sp. nov., Nannocystis bai.</title>
        <authorList>
            <person name="Ahearne A."/>
            <person name="Stevens C."/>
            <person name="Dowd S."/>
        </authorList>
    </citation>
    <scope>NUCLEOTIDE SEQUENCE [LARGE SCALE GENOMIC DNA]</scope>
    <source>
        <strain evidence="4 5">NCELM</strain>
    </source>
</reference>
<sequence length="219" mass="22561">MLRSRSFVATALAVALVPVPGLAAPAAPAAPAPAAAPAAPPAQPANPGEPPPADAAPTEVPTEVPTSDAPPDEVPVEEPKPEEATAEEKPDETPETIVPEGPERPPEPTLGNGKFKAKGTGLMIAGGTLLGAGIVGVITSFFLTRCPEGEVENSFACKNRQHNTFAVPAFGAAALLGAVLLIVGGTYRARYKRWENWDPTRAKTAFRPTVTANGVGFKF</sequence>
<dbReference type="RefSeq" id="WP_272001461.1">
    <property type="nucleotide sequence ID" value="NZ_JAQNDN010000015.1"/>
</dbReference>
<accession>A0ABT5BB18</accession>
<feature type="chain" id="PRO_5047294808" evidence="3">
    <location>
        <begin position="24"/>
        <end position="219"/>
    </location>
</feature>
<keyword evidence="2" id="KW-1133">Transmembrane helix</keyword>
<name>A0ABT5BB18_9BACT</name>
<feature type="signal peptide" evidence="3">
    <location>
        <begin position="1"/>
        <end position="23"/>
    </location>
</feature>